<feature type="domain" description="Methyltransferase" evidence="2">
    <location>
        <begin position="77"/>
        <end position="195"/>
    </location>
</feature>
<proteinExistence type="predicted"/>
<dbReference type="SUPFAM" id="SSF53335">
    <property type="entry name" value="S-adenosyl-L-methionine-dependent methyltransferases"/>
    <property type="match status" value="1"/>
</dbReference>
<dbReference type="STRING" id="599839.J4HWE5"/>
<keyword evidence="4" id="KW-1185">Reference proteome</keyword>
<dbReference type="InterPro" id="IPR029063">
    <property type="entry name" value="SAM-dependent_MTases_sf"/>
</dbReference>
<evidence type="ECO:0000259" key="2">
    <source>
        <dbReference type="Pfam" id="PF13847"/>
    </source>
</evidence>
<dbReference type="EMBL" id="HE797063">
    <property type="protein sequence ID" value="CCM02122.1"/>
    <property type="molecule type" value="Genomic_DNA"/>
</dbReference>
<dbReference type="HOGENOM" id="CLU_903256_0_0_1"/>
<dbReference type="Proteomes" id="UP000006352">
    <property type="component" value="Unassembled WGS sequence"/>
</dbReference>
<dbReference type="InterPro" id="IPR013705">
    <property type="entry name" value="Sterol_MeTrfase_C"/>
</dbReference>
<dbReference type="CDD" id="cd02440">
    <property type="entry name" value="AdoMet_MTases"/>
    <property type="match status" value="1"/>
</dbReference>
<dbReference type="RefSeq" id="XP_012181405.1">
    <property type="nucleotide sequence ID" value="XM_012326015.1"/>
</dbReference>
<feature type="domain" description="Sterol methyltransferase C-terminal" evidence="1">
    <location>
        <begin position="282"/>
        <end position="307"/>
    </location>
</feature>
<name>J4HWE5_9APHY</name>
<sequence>MDSLLANGRHSAMDVGLLLSGLSVLRARYRNWITHQEAEDYGLTDNFHFSRQFRGEPFLKCLARHEHYLFMHLGVQQGMRILEVGCGTGARCRELAQFADVTVVGIDTDEGNIQQARRYATMAGLSARVQFIQMGTNGECDALSDDSFDAAFSVESIAAFSQFDVVCAQISRVLRPGTKFACYTWCMTNVWDAESAEHSKARHRIQDTIRPGGDLVNVPPMSVAQSTVESAGFQVEHFEDLATRPDDVRWYNVLEKADRDHWQRPLSGAWWITGSSTSSLRNPAARAILQAGKAKLFSPMVLIVARRL</sequence>
<dbReference type="GO" id="GO:0003838">
    <property type="term" value="F:sterol 24-C-methyltransferase activity"/>
    <property type="evidence" value="ECO:0007669"/>
    <property type="project" value="TreeGrafter"/>
</dbReference>
<evidence type="ECO:0000313" key="4">
    <source>
        <dbReference type="Proteomes" id="UP000006352"/>
    </source>
</evidence>
<dbReference type="GO" id="GO:0006696">
    <property type="term" value="P:ergosterol biosynthetic process"/>
    <property type="evidence" value="ECO:0007669"/>
    <property type="project" value="TreeGrafter"/>
</dbReference>
<dbReference type="GO" id="GO:0005783">
    <property type="term" value="C:endoplasmic reticulum"/>
    <property type="evidence" value="ECO:0007669"/>
    <property type="project" value="TreeGrafter"/>
</dbReference>
<dbReference type="PANTHER" id="PTHR44068:SF4">
    <property type="entry name" value="S-ADENOSYL-METHIONINE-STEROL-C-METHYLTRANSFERAS (AFU_ORTHOLOGUE AFUA_4G09190)"/>
    <property type="match status" value="1"/>
</dbReference>
<evidence type="ECO:0000259" key="1">
    <source>
        <dbReference type="Pfam" id="PF08498"/>
    </source>
</evidence>
<dbReference type="Pfam" id="PF08498">
    <property type="entry name" value="Sterol_MT_C"/>
    <property type="match status" value="1"/>
</dbReference>
<dbReference type="OrthoDB" id="4310724at2759"/>
<evidence type="ECO:0008006" key="5">
    <source>
        <dbReference type="Google" id="ProtNLM"/>
    </source>
</evidence>
<dbReference type="AlphaFoldDB" id="J4HWE5"/>
<dbReference type="InterPro" id="IPR050447">
    <property type="entry name" value="Erg6_SMT_methyltransf"/>
</dbReference>
<evidence type="ECO:0000313" key="3">
    <source>
        <dbReference type="EMBL" id="CCM02122.1"/>
    </source>
</evidence>
<dbReference type="InParanoid" id="J4HWE5"/>
<gene>
    <name evidence="3" type="ORF">FIBRA_04199</name>
</gene>
<reference evidence="3 4" key="1">
    <citation type="journal article" date="2012" name="Appl. Environ. Microbiol.">
        <title>Short-read sequencing for genomic analysis of the brown rot fungus Fibroporia radiculosa.</title>
        <authorList>
            <person name="Tang J.D."/>
            <person name="Perkins A.D."/>
            <person name="Sonstegard T.S."/>
            <person name="Schroeder S.G."/>
            <person name="Burgess S.C."/>
            <person name="Diehl S.V."/>
        </authorList>
    </citation>
    <scope>NUCLEOTIDE SEQUENCE [LARGE SCALE GENOMIC DNA]</scope>
    <source>
        <strain evidence="3 4">TFFH 294</strain>
    </source>
</reference>
<dbReference type="Gene3D" id="3.40.50.150">
    <property type="entry name" value="Vaccinia Virus protein VP39"/>
    <property type="match status" value="1"/>
</dbReference>
<dbReference type="InterPro" id="IPR025714">
    <property type="entry name" value="Methyltranfer_dom"/>
</dbReference>
<dbReference type="Pfam" id="PF13847">
    <property type="entry name" value="Methyltransf_31"/>
    <property type="match status" value="1"/>
</dbReference>
<dbReference type="PANTHER" id="PTHR44068">
    <property type="entry name" value="ZGC:194242"/>
    <property type="match status" value="1"/>
</dbReference>
<dbReference type="GeneID" id="24097033"/>
<protein>
    <recommendedName>
        <fullName evidence="5">Methyltransferase type 11 domain-containing protein</fullName>
    </recommendedName>
</protein>
<organism evidence="3 4">
    <name type="scientific">Fibroporia radiculosa</name>
    <dbReference type="NCBI Taxonomy" id="599839"/>
    <lineage>
        <taxon>Eukaryota</taxon>
        <taxon>Fungi</taxon>
        <taxon>Dikarya</taxon>
        <taxon>Basidiomycota</taxon>
        <taxon>Agaricomycotina</taxon>
        <taxon>Agaricomycetes</taxon>
        <taxon>Polyporales</taxon>
        <taxon>Fibroporiaceae</taxon>
        <taxon>Fibroporia</taxon>
    </lineage>
</organism>
<accession>J4HWE5</accession>